<evidence type="ECO:0000256" key="1">
    <source>
        <dbReference type="ARBA" id="ARBA00022837"/>
    </source>
</evidence>
<feature type="transmembrane region" description="Helical" evidence="3">
    <location>
        <begin position="171"/>
        <end position="195"/>
    </location>
</feature>
<name>A0A812Q2C2_9DINO</name>
<dbReference type="InterPro" id="IPR011992">
    <property type="entry name" value="EF-hand-dom_pair"/>
</dbReference>
<dbReference type="PROSITE" id="PS50222">
    <property type="entry name" value="EF_HAND_2"/>
    <property type="match status" value="1"/>
</dbReference>
<feature type="transmembrane region" description="Helical" evidence="3">
    <location>
        <begin position="100"/>
        <end position="125"/>
    </location>
</feature>
<reference evidence="5" key="1">
    <citation type="submission" date="2021-02" db="EMBL/GenBank/DDBJ databases">
        <authorList>
            <person name="Dougan E. K."/>
            <person name="Rhodes N."/>
            <person name="Thang M."/>
            <person name="Chan C."/>
        </authorList>
    </citation>
    <scope>NUCLEOTIDE SEQUENCE</scope>
</reference>
<keyword evidence="3" id="KW-0472">Membrane</keyword>
<dbReference type="Gene3D" id="1.20.58.390">
    <property type="entry name" value="Neurotransmitter-gated ion-channel transmembrane domain"/>
    <property type="match status" value="1"/>
</dbReference>
<sequence>MPGKGADGQICLSVVQRSGDGVAAPPVWMFKLWFRGSRVRCRDHDPHPAILLALDGFAAWLQGAQGLQVMPRVATGFISFLSLQVFRTLAYSLIPKQTSALLWMDVTMFEVTVIMFASVLENVLAQAMRATVSTYSARFVDDVSRISFPLVGVVVLTVLFVMGAANVETTWIMTVSLLITTGWLVGYAAAVYVYVRYLPHRLMNILIRQISSSDFRYQKAMVLDQKELAMIFRAFDEDGTGDLSAEEVLESFEHRGLSFKDADDEQNFKTRLKLMFRQKAGNRLDLNAFCHHFGELFRYHAAADPSEADSGEVREAQFDEEQSVRSTTDLHV</sequence>
<keyword evidence="6" id="KW-1185">Reference proteome</keyword>
<dbReference type="AlphaFoldDB" id="A0A812Q2C2"/>
<dbReference type="InterPro" id="IPR002048">
    <property type="entry name" value="EF_hand_dom"/>
</dbReference>
<feature type="transmembrane region" description="Helical" evidence="3">
    <location>
        <begin position="146"/>
        <end position="165"/>
    </location>
</feature>
<gene>
    <name evidence="5" type="ORF">SNAT2548_LOCUS18915</name>
</gene>
<comment type="caution">
    <text evidence="5">The sequence shown here is derived from an EMBL/GenBank/DDBJ whole genome shotgun (WGS) entry which is preliminary data.</text>
</comment>
<dbReference type="EMBL" id="CAJNDS010002158">
    <property type="protein sequence ID" value="CAE7355739.1"/>
    <property type="molecule type" value="Genomic_DNA"/>
</dbReference>
<dbReference type="GO" id="GO:0005509">
    <property type="term" value="F:calcium ion binding"/>
    <property type="evidence" value="ECO:0007669"/>
    <property type="project" value="InterPro"/>
</dbReference>
<keyword evidence="3" id="KW-1133">Transmembrane helix</keyword>
<proteinExistence type="predicted"/>
<feature type="region of interest" description="Disordered" evidence="2">
    <location>
        <begin position="308"/>
        <end position="332"/>
    </location>
</feature>
<evidence type="ECO:0000313" key="6">
    <source>
        <dbReference type="Proteomes" id="UP000604046"/>
    </source>
</evidence>
<dbReference type="InterPro" id="IPR018247">
    <property type="entry name" value="EF_Hand_1_Ca_BS"/>
</dbReference>
<accession>A0A812Q2C2</accession>
<organism evidence="5 6">
    <name type="scientific">Symbiodinium natans</name>
    <dbReference type="NCBI Taxonomy" id="878477"/>
    <lineage>
        <taxon>Eukaryota</taxon>
        <taxon>Sar</taxon>
        <taxon>Alveolata</taxon>
        <taxon>Dinophyceae</taxon>
        <taxon>Suessiales</taxon>
        <taxon>Symbiodiniaceae</taxon>
        <taxon>Symbiodinium</taxon>
    </lineage>
</organism>
<keyword evidence="3" id="KW-0812">Transmembrane</keyword>
<dbReference type="Proteomes" id="UP000604046">
    <property type="component" value="Unassembled WGS sequence"/>
</dbReference>
<evidence type="ECO:0000256" key="2">
    <source>
        <dbReference type="SAM" id="MobiDB-lite"/>
    </source>
</evidence>
<evidence type="ECO:0000259" key="4">
    <source>
        <dbReference type="PROSITE" id="PS50222"/>
    </source>
</evidence>
<evidence type="ECO:0000256" key="3">
    <source>
        <dbReference type="SAM" id="Phobius"/>
    </source>
</evidence>
<evidence type="ECO:0000313" key="5">
    <source>
        <dbReference type="EMBL" id="CAE7355739.1"/>
    </source>
</evidence>
<keyword evidence="1" id="KW-0106">Calcium</keyword>
<feature type="transmembrane region" description="Helical" evidence="3">
    <location>
        <begin position="73"/>
        <end position="94"/>
    </location>
</feature>
<dbReference type="PROSITE" id="PS00018">
    <property type="entry name" value="EF_HAND_1"/>
    <property type="match status" value="1"/>
</dbReference>
<dbReference type="SUPFAM" id="SSF47473">
    <property type="entry name" value="EF-hand"/>
    <property type="match status" value="1"/>
</dbReference>
<dbReference type="OrthoDB" id="444778at2759"/>
<protein>
    <recommendedName>
        <fullName evidence="4">EF-hand domain-containing protein</fullName>
    </recommendedName>
</protein>
<dbReference type="InterPro" id="IPR038050">
    <property type="entry name" value="Neuro_actylchol_rec"/>
</dbReference>
<feature type="domain" description="EF-hand" evidence="4">
    <location>
        <begin position="223"/>
        <end position="258"/>
    </location>
</feature>